<accession>A0A7K0DGT5</accession>
<dbReference type="Gene3D" id="1.10.238.10">
    <property type="entry name" value="EF-hand"/>
    <property type="match status" value="1"/>
</dbReference>
<dbReference type="PROSITE" id="PS50222">
    <property type="entry name" value="EF_HAND_2"/>
    <property type="match status" value="2"/>
</dbReference>
<proteinExistence type="predicted"/>
<dbReference type="RefSeq" id="WP_153338728.1">
    <property type="nucleotide sequence ID" value="NZ_WEGI01000001.1"/>
</dbReference>
<dbReference type="Pfam" id="PF13499">
    <property type="entry name" value="EF-hand_7"/>
    <property type="match status" value="1"/>
</dbReference>
<gene>
    <name evidence="2" type="ORF">NRB56_04100</name>
</gene>
<sequence length="67" mass="7617">MANAKQIFDEIDTDTDGYISCAELKAHLDNKRSVSDSAASRYFNLLDKDDDDQISFAEFEQSHLSRN</sequence>
<dbReference type="InterPro" id="IPR011992">
    <property type="entry name" value="EF-hand-dom_pair"/>
</dbReference>
<dbReference type="OrthoDB" id="4563420at2"/>
<feature type="domain" description="EF-hand" evidence="1">
    <location>
        <begin position="1"/>
        <end position="34"/>
    </location>
</feature>
<feature type="domain" description="EF-hand" evidence="1">
    <location>
        <begin position="43"/>
        <end position="67"/>
    </location>
</feature>
<evidence type="ECO:0000313" key="3">
    <source>
        <dbReference type="Proteomes" id="UP000431401"/>
    </source>
</evidence>
<dbReference type="AlphaFoldDB" id="A0A7K0DGT5"/>
<dbReference type="PROSITE" id="PS00018">
    <property type="entry name" value="EF_HAND_1"/>
    <property type="match status" value="2"/>
</dbReference>
<organism evidence="2 3">
    <name type="scientific">Nocardia aurantia</name>
    <dbReference type="NCBI Taxonomy" id="2585199"/>
    <lineage>
        <taxon>Bacteria</taxon>
        <taxon>Bacillati</taxon>
        <taxon>Actinomycetota</taxon>
        <taxon>Actinomycetes</taxon>
        <taxon>Mycobacteriales</taxon>
        <taxon>Nocardiaceae</taxon>
        <taxon>Nocardia</taxon>
    </lineage>
</organism>
<dbReference type="SUPFAM" id="SSF47473">
    <property type="entry name" value="EF-hand"/>
    <property type="match status" value="1"/>
</dbReference>
<protein>
    <recommendedName>
        <fullName evidence="1">EF-hand domain-containing protein</fullName>
    </recommendedName>
</protein>
<evidence type="ECO:0000259" key="1">
    <source>
        <dbReference type="PROSITE" id="PS50222"/>
    </source>
</evidence>
<comment type="caution">
    <text evidence="2">The sequence shown here is derived from an EMBL/GenBank/DDBJ whole genome shotgun (WGS) entry which is preliminary data.</text>
</comment>
<evidence type="ECO:0000313" key="2">
    <source>
        <dbReference type="EMBL" id="MQY24857.1"/>
    </source>
</evidence>
<dbReference type="EMBL" id="WEGI01000001">
    <property type="protein sequence ID" value="MQY24857.1"/>
    <property type="molecule type" value="Genomic_DNA"/>
</dbReference>
<dbReference type="InterPro" id="IPR002048">
    <property type="entry name" value="EF_hand_dom"/>
</dbReference>
<dbReference type="InterPro" id="IPR018247">
    <property type="entry name" value="EF_Hand_1_Ca_BS"/>
</dbReference>
<dbReference type="Proteomes" id="UP000431401">
    <property type="component" value="Unassembled WGS sequence"/>
</dbReference>
<reference evidence="2 3" key="1">
    <citation type="submission" date="2019-10" db="EMBL/GenBank/DDBJ databases">
        <title>Nocardia macrotermitis sp. nov. and Nocardia aurantia sp. nov., isolated from the gut of fungus growing-termite Macrotermes natalensis.</title>
        <authorList>
            <person name="Benndorf R."/>
            <person name="Schwitalla J."/>
            <person name="Martin K."/>
            <person name="De Beer W."/>
            <person name="Kaster A.-K."/>
            <person name="Vollmers J."/>
            <person name="Poulsen M."/>
            <person name="Beemelmanns C."/>
        </authorList>
    </citation>
    <scope>NUCLEOTIDE SEQUENCE [LARGE SCALE GENOMIC DNA]</scope>
    <source>
        <strain evidence="2 3">RB56</strain>
    </source>
</reference>
<keyword evidence="3" id="KW-1185">Reference proteome</keyword>
<dbReference type="GO" id="GO:0005509">
    <property type="term" value="F:calcium ion binding"/>
    <property type="evidence" value="ECO:0007669"/>
    <property type="project" value="InterPro"/>
</dbReference>
<name>A0A7K0DGT5_9NOCA</name>